<comment type="similarity">
    <text evidence="1">Belongs to the glycosyltransferase 32 family.</text>
</comment>
<comment type="caution">
    <text evidence="3">The sequence shown here is derived from an EMBL/GenBank/DDBJ whole genome shotgun (WGS) entry which is preliminary data.</text>
</comment>
<evidence type="ECO:0000313" key="4">
    <source>
        <dbReference type="Proteomes" id="UP000254866"/>
    </source>
</evidence>
<dbReference type="InterPro" id="IPR007577">
    <property type="entry name" value="GlycoTrfase_DXD_sugar-bd_CS"/>
</dbReference>
<dbReference type="Pfam" id="PF04488">
    <property type="entry name" value="Gly_transf_sug"/>
    <property type="match status" value="1"/>
</dbReference>
<dbReference type="AlphaFoldDB" id="A0A370TFC6"/>
<dbReference type="SUPFAM" id="SSF53448">
    <property type="entry name" value="Nucleotide-diphospho-sugar transferases"/>
    <property type="match status" value="1"/>
</dbReference>
<feature type="transmembrane region" description="Helical" evidence="2">
    <location>
        <begin position="12"/>
        <end position="29"/>
    </location>
</feature>
<keyword evidence="4" id="KW-1185">Reference proteome</keyword>
<keyword evidence="3" id="KW-0328">Glycosyltransferase</keyword>
<evidence type="ECO:0000256" key="1">
    <source>
        <dbReference type="ARBA" id="ARBA00009003"/>
    </source>
</evidence>
<dbReference type="PANTHER" id="PTHR31834">
    <property type="entry name" value="INITIATION-SPECIFIC ALPHA-1,6-MANNOSYLTRANSFERASE"/>
    <property type="match status" value="1"/>
</dbReference>
<dbReference type="Gene3D" id="3.90.550.20">
    <property type="match status" value="1"/>
</dbReference>
<organism evidence="3 4">
    <name type="scientific">Venustampulla echinocandica</name>
    <dbReference type="NCBI Taxonomy" id="2656787"/>
    <lineage>
        <taxon>Eukaryota</taxon>
        <taxon>Fungi</taxon>
        <taxon>Dikarya</taxon>
        <taxon>Ascomycota</taxon>
        <taxon>Pezizomycotina</taxon>
        <taxon>Leotiomycetes</taxon>
        <taxon>Helotiales</taxon>
        <taxon>Pleuroascaceae</taxon>
        <taxon>Venustampulla</taxon>
    </lineage>
</organism>
<dbReference type="GO" id="GO:0006487">
    <property type="term" value="P:protein N-linked glycosylation"/>
    <property type="evidence" value="ECO:0007669"/>
    <property type="project" value="TreeGrafter"/>
</dbReference>
<keyword evidence="3" id="KW-0808">Transferase</keyword>
<dbReference type="PANTHER" id="PTHR31834:SF8">
    <property type="entry name" value="TRANSFERASE, PUTATIVE (AFU_ORTHOLOGUE AFUA_6G14040)-RELATED"/>
    <property type="match status" value="1"/>
</dbReference>
<proteinExistence type="inferred from homology"/>
<dbReference type="InterPro" id="IPR039367">
    <property type="entry name" value="Och1-like"/>
</dbReference>
<dbReference type="STRING" id="2656787.A0A370TFC6"/>
<name>A0A370TFC6_9HELO</name>
<dbReference type="Proteomes" id="UP000254866">
    <property type="component" value="Unassembled WGS sequence"/>
</dbReference>
<keyword evidence="2" id="KW-0472">Membrane</keyword>
<gene>
    <name evidence="3" type="ORF">BP5553_07964</name>
</gene>
<protein>
    <submittedName>
        <fullName evidence="3">Putative initiation-specific alpha--mannosyltransferase protein</fullName>
    </submittedName>
</protein>
<dbReference type="GeneID" id="43600813"/>
<reference evidence="3 4" key="1">
    <citation type="journal article" date="2018" name="IMA Fungus">
        <title>IMA Genome-F 9: Draft genome sequence of Annulohypoxylon stygium, Aspergillus mulundensis, Berkeleyomyces basicola (syn. Thielaviopsis basicola), Ceratocystis smalleyi, two Cercospora beticola strains, Coleophoma cylindrospora, Fusarium fracticaudum, Phialophora cf. hyalina, and Morchella septimelata.</title>
        <authorList>
            <person name="Wingfield B.D."/>
            <person name="Bills G.F."/>
            <person name="Dong Y."/>
            <person name="Huang W."/>
            <person name="Nel W.J."/>
            <person name="Swalarsk-Parry B.S."/>
            <person name="Vaghefi N."/>
            <person name="Wilken P.M."/>
            <person name="An Z."/>
            <person name="de Beer Z.W."/>
            <person name="De Vos L."/>
            <person name="Chen L."/>
            <person name="Duong T.A."/>
            <person name="Gao Y."/>
            <person name="Hammerbacher A."/>
            <person name="Kikkert J.R."/>
            <person name="Li Y."/>
            <person name="Li H."/>
            <person name="Li K."/>
            <person name="Li Q."/>
            <person name="Liu X."/>
            <person name="Ma X."/>
            <person name="Naidoo K."/>
            <person name="Pethybridge S.J."/>
            <person name="Sun J."/>
            <person name="Steenkamp E.T."/>
            <person name="van der Nest M.A."/>
            <person name="van Wyk S."/>
            <person name="Wingfield M.J."/>
            <person name="Xiong C."/>
            <person name="Yue Q."/>
            <person name="Zhang X."/>
        </authorList>
    </citation>
    <scope>NUCLEOTIDE SEQUENCE [LARGE SCALE GENOMIC DNA]</scope>
    <source>
        <strain evidence="3 4">BP 5553</strain>
    </source>
</reference>
<dbReference type="GO" id="GO:0000136">
    <property type="term" value="C:mannan polymerase complex"/>
    <property type="evidence" value="ECO:0007669"/>
    <property type="project" value="TreeGrafter"/>
</dbReference>
<evidence type="ECO:0000256" key="2">
    <source>
        <dbReference type="SAM" id="Phobius"/>
    </source>
</evidence>
<keyword evidence="2" id="KW-0812">Transmembrane</keyword>
<dbReference type="EMBL" id="NPIC01000008">
    <property type="protein sequence ID" value="RDL33596.1"/>
    <property type="molecule type" value="Genomic_DNA"/>
</dbReference>
<sequence length="323" mass="36123">MLFSPHRPVGLKLLRFALPASFCFFYFFLSRTWILNNAYTSVKTSFTSRAAPAAAIPEIPEMLWYKLGPNGLNSELQGYVDTCLGRNPTFQYEFMTDLSGDAFVKEHFASRPDILENFLALRIPIVKADILRYLILYENGGIWNDLDISCEDVPIGEWIPAQYKENTGLVVGLEFDVDIWVRQFASWTIMAKPKSPHMLMVVEDCIEAVLEKTREHNVGVADLTIDMIGDVVDFSGPRRLTKAVLKSLSLSLNSKIEGGNISNVTEPRLIGDVLVLPDYSFANSMNEQYGDSGKGQILVTHHYAGSWKNALGGEILRNGSNSE</sequence>
<dbReference type="InterPro" id="IPR029044">
    <property type="entry name" value="Nucleotide-diphossugar_trans"/>
</dbReference>
<evidence type="ECO:0000313" key="3">
    <source>
        <dbReference type="EMBL" id="RDL33596.1"/>
    </source>
</evidence>
<keyword evidence="2" id="KW-1133">Transmembrane helix</keyword>
<dbReference type="OrthoDB" id="409543at2759"/>
<dbReference type="RefSeq" id="XP_031866878.1">
    <property type="nucleotide sequence ID" value="XM_032016587.1"/>
</dbReference>
<dbReference type="GO" id="GO:0000009">
    <property type="term" value="F:alpha-1,6-mannosyltransferase activity"/>
    <property type="evidence" value="ECO:0007669"/>
    <property type="project" value="InterPro"/>
</dbReference>
<accession>A0A370TFC6</accession>